<dbReference type="Gene3D" id="2.180.10.10">
    <property type="entry name" value="RHS repeat-associated core"/>
    <property type="match status" value="2"/>
</dbReference>
<proteinExistence type="predicted"/>
<keyword evidence="1" id="KW-0812">Transmembrane</keyword>
<keyword evidence="1" id="KW-1133">Transmembrane helix</keyword>
<keyword evidence="1" id="KW-0472">Membrane</keyword>
<feature type="transmembrane region" description="Helical" evidence="1">
    <location>
        <begin position="14"/>
        <end position="31"/>
    </location>
</feature>
<evidence type="ECO:0000259" key="2">
    <source>
        <dbReference type="Pfam" id="PF20041"/>
    </source>
</evidence>
<protein>
    <recommendedName>
        <fullName evidence="2">DUF6443 domain-containing protein</fullName>
    </recommendedName>
</protein>
<dbReference type="Proteomes" id="UP000321497">
    <property type="component" value="Unassembled WGS sequence"/>
</dbReference>
<evidence type="ECO:0000313" key="4">
    <source>
        <dbReference type="Proteomes" id="UP000321497"/>
    </source>
</evidence>
<dbReference type="NCBIfam" id="TIGR03696">
    <property type="entry name" value="Rhs_assc_core"/>
    <property type="match status" value="1"/>
</dbReference>
<name>A0A5C6YYN3_9FLAO</name>
<sequence>MGSERTWLIHDRQLLYTLVFLFNILFIYNSYGQEFDFNPSGGPIQINTISLPTTPIDFIDPEVSIGGHVTKNFDAYIKVYIDNDQGPYIPYRLVLSTKITPYNSAGILQPSLEYNKTFTVEYNPNSLYGNFTDLIDHQIKNKYGIRVKILSYTSYNPNNSTISTPNNAYILLGFRGERYYELSSTVPTPASTPLTNAVRIDWQSSGIPGAIEYDVEWTWVDNYDQTASQISMTNREFELNSTRIQTKETSYTIPLIYSQGYLIYRVRAIGRFLTSTSTYKYGPWSGLPAPQNVSEWSKIQISVAHENKKNWQFQSSYAEGGKRKDVINYFDGTLRNRQTVTKINSDNNAIAGEVIYDAQGRPAVEVLPVPTGDNNIHYYEDFNLNPTSDVYTYNDFDFDAVNEDCEVELNGMNPVKGASKYYNKSTTGTNTYQDFVPSSVDPTDPTQAYPFSQIEYTPDNTGRIRRKSGVGVTHQLGSDHEMQYFYGQPNSSFELNRLFGFQVGKLSHYKKNVVVDPNGQVSVNYIDPQGRTIATALAGGNPANLVALEDEIDSEEELHGYMIGDLLNKLNPNAPDTEEDNNIKYTTGNYGMNFDGLKLNKSIVVIENNSDYEFDYSLANSSLYNFPECPETFPYEYDLVLSLKNDCGEAFPEISKKRVTDTIINIQETLNLDEYKIYKDLRVSKEALQEHWESFLESASQEGGCLLNIDDFMLEINCNNLDCSVLDDELNVYLKSNLETLFGTNPAPYIETGGQIIANTALDPEIYDQVVAAIDNLTDVYHIIEELCQEVDTHNVYESILIADFYRGGQYANDAVDSNGEITDPLSVFNNNNILYRNGTINNPADPNLNWSWKHPIPSYQTDGDEALIQLHFENGEWLPEYTGNRDSENRITPQQLVNVVDFLAFWDNDWAAALVPYHPEYKYTLYTEDISNSENGNNQLNSYNYTTYLNGITTYDDAKNNKGFFSSNEYELMNGDEFFFKSFSGEIAAHKTARFNLMQYAIGTDYEASGYSILEGAYVLAECGSLSNGSGYPIPSSYSALLTAIDALSTEKKDQLWHQYKSSYFGLKERLYYVFLTIHAQNEGVHNHCLGGYSGSEDILDVLSNYDTSTISGFISGDGASSLCTIAGDSYNFKIKRFVPIDYLYDSQQYADDATIFLEEILSSSEEDIFAETGMCAMQFYQQIFLDGLFSDGDVGAIFSTNGMKYTGTYFVPGLFEALGGAQGIPDPVNINGTITSNSLTIDTNIPGECNSPIVLDLPLSPNWNSSHNWGNYGSSWKIIEMSQYYYDTSIIDPNKYHFEILGKVEISGVVKEFVFKGSTCLRLDCPWVCTDPSQTSSLPDFNPYPLCYDRSENYQNYVDAAINELMIYGKNNYSVLLNNSVPLLNAVSWSSREAILDYLRKIPIYENVDSCGTIFSETDILNTSIRRTDEVGNNDYFGLIIGDVFIPLLVNDFELFNILDYKIPPIPLWDYSPFSYGSIITVQEQSGVNYHKESLIYKNYNYSTNSTTTNICGSQWSFDCDNGFLNPIPIQESESESFSVPQQILNISNYYLGKKSSYISSDLFNCPGFDVNQIKQNFENDYTALLNEVIPNPNNVIALGSIPEYTDFLKELFTVSFLYNGLIYEDSNFNPDQAVFVKNGQFFLPMRPDRYTSGIYFPQLNIFYHFRESGNVEIDFNEFQHINSISFNTGISNDFSEPYYYLNLYDSNFSYQDPSNSPQSIPIKSGFYNPKQSGETISYKELYFKVCDNELPPCPCTQQTVAPQSCNEKFDAYINGLGLQQNSSDIYVSSVIAGYEEPYFFNEEYFCGMNYAYITDNYLYYITTKGVDSTLHPYYLSIGEFGDTLLNYGYDDPETPQNDMIAIIDGFTDPATKSWQDYVNTIYFENVLCVPAPMIPHIDIEIPEPDDPCELLLGNITLAYAQENYLDYLETIRQQFETGYINGAISNAVENYTMRYPDKEYQYTLYYYDQAGNLIQTIAPEGVKRLGKGMDENAKATLNAAIDADIANNTSNTTLPQHAYRTQYQYNSLNQLVWQKTPDGGETRFGYDDLGRIIASQNSEQSNENPQLILAEEYPGSFAFSQNGNTITKSGNNWRGGYGIDILEGNGYVERTLLNNYTENTLIYLGLSYASNQVVYPQTPASNTYGTIDYFIYTYLSGLNPKVSFSKKNNPTISPSFSYSIGDVLKVERINGQIKMYQNGVLKTTFTESHPGEPMRIDFAMFNNNTKINNLKLIDYGADIEPIEKFSYTKYDALGRIVEAGEVLPALDDYSISNYGKLNYNVTPVNGFDGLLNKREVTRTYYDSPVPIANISTTIDPIQNSDDLFDNYNELTARNRVTGILYNEFLNPEIVAAGFFDNGIFYNYDIHGNVENLATYYTELKSNNSLSSQHIKKIDYKYDLISGNVNNVVYQKGKTDQFIHKYNYDADNRITSVSTSKDGAIWENDASYKYYQHGPLARTEIGDKKVQGTDYVYTLQGWLKAVNGEYISNPDNDFGKDATTFNPLIAKDAFGYSLSYFDDDYSPRATTSFTNGGLSVSNNSNIQHSDKDLYNGNIKEMITSLRQAGNQMLNTQINNYQYDQLNRINSMRSFGIAGSAFSGTIYDSYSSDYRYDRNGNLDTLLRKVFNQSAPTSPPIAMDDFKYNYKEGSNRLNLVKDNVSGDPFTVDIEDQTIAGVPYNETNPQSHNYIYNALGQLIMDKAEKIRIDWRVDGKVDKVNKYADNSFGEIVETIQFEYDGLGNRIVKKVIDNSIDEVRGTHYARDAQGNVLSVIETLADEENIANHTFTSIGVKEQHIYGSSRLGIEEQNIASVDIDISGLDGTSPLALQLDNGTQGSWYAGYIDNETDHSPINYKISAKIILLDAIPVNDSLKIGRFAFANTKVNSATDTLSRANRLDLFIRNSGGAYYADFYTTSITQGQTRELINIISQNGISETDVLSKGIDFEINTNFDPENDNLLARLKINDSTYSQNNGINILTESYASTDPVDVTEHSLIGGFGSTRFQIRDLNYRLTTQYNTLEDYFSLQEGIGEPISKLGSIEMDINAQDEFWAASIFSDDGLVLYTYGRKIGDRRYELSNHLGNVLSVVSDKKIPTLSGSTLQYFNPDVKAYNSYFPFGMLQPGRHANTPDYRYGMNGMELDNEIKGEGNSYDFGARMLDPRVGRWFALDKKPKADQSNYVFARNNPIIFKDPDGKDDYYFDNFTKAIYIIRNGEPNRYFVTKYVYESFKGSPLSFGTPVTTQHSINSDEIRGRTISSNSVFLDALNHSASSEHRKNTYDSYQSFDPGNVIIGTLAVPAVIIGAAVAAPAVVGELALVAESAPIWQSALSSGFTINSTGAAVVGGTSSFFGQYIGHGFSLDDIDYGDVGLSTISSGWTSIFAQAYTNFTLENGPTTNSVQTTALEITLGSTRAGLSKELNNAGSDLFNLSPSLGTFMESLGNTALEGGTNVVGQEIESTSDNKDDKP</sequence>
<dbReference type="RefSeq" id="WP_146848126.1">
    <property type="nucleotide sequence ID" value="NZ_VORT01000007.1"/>
</dbReference>
<dbReference type="EMBL" id="VORT01000007">
    <property type="protein sequence ID" value="TXD72820.1"/>
    <property type="molecule type" value="Genomic_DNA"/>
</dbReference>
<dbReference type="InterPro" id="IPR022385">
    <property type="entry name" value="Rhs_assc_core"/>
</dbReference>
<dbReference type="PANTHER" id="PTHR32305">
    <property type="match status" value="1"/>
</dbReference>
<dbReference type="InterPro" id="IPR045619">
    <property type="entry name" value="DUF6443"/>
</dbReference>
<dbReference type="InterPro" id="IPR050708">
    <property type="entry name" value="T6SS_VgrG/RHS"/>
</dbReference>
<reference evidence="3 4" key="1">
    <citation type="submission" date="2019-08" db="EMBL/GenBank/DDBJ databases">
        <title>Genome of Aequorivita antarctica SW49 (type strain).</title>
        <authorList>
            <person name="Bowman J.P."/>
        </authorList>
    </citation>
    <scope>NUCLEOTIDE SEQUENCE [LARGE SCALE GENOMIC DNA]</scope>
    <source>
        <strain evidence="3 4">SW49</strain>
    </source>
</reference>
<comment type="caution">
    <text evidence="3">The sequence shown here is derived from an EMBL/GenBank/DDBJ whole genome shotgun (WGS) entry which is preliminary data.</text>
</comment>
<feature type="domain" description="DUF6443" evidence="2">
    <location>
        <begin position="314"/>
        <end position="392"/>
    </location>
</feature>
<dbReference type="Pfam" id="PF20041">
    <property type="entry name" value="DUF6443"/>
    <property type="match status" value="1"/>
</dbReference>
<evidence type="ECO:0000256" key="1">
    <source>
        <dbReference type="SAM" id="Phobius"/>
    </source>
</evidence>
<accession>A0A5C6YYN3</accession>
<keyword evidence="4" id="KW-1185">Reference proteome</keyword>
<dbReference type="PANTHER" id="PTHR32305:SF15">
    <property type="entry name" value="PROTEIN RHSA-RELATED"/>
    <property type="match status" value="1"/>
</dbReference>
<gene>
    <name evidence="3" type="ORF">ESU54_11430</name>
</gene>
<evidence type="ECO:0000313" key="3">
    <source>
        <dbReference type="EMBL" id="TXD72820.1"/>
    </source>
</evidence>
<organism evidence="3 4">
    <name type="scientific">Aequorivita antarctica</name>
    <dbReference type="NCBI Taxonomy" id="153266"/>
    <lineage>
        <taxon>Bacteria</taxon>
        <taxon>Pseudomonadati</taxon>
        <taxon>Bacteroidota</taxon>
        <taxon>Flavobacteriia</taxon>
        <taxon>Flavobacteriales</taxon>
        <taxon>Flavobacteriaceae</taxon>
        <taxon>Aequorivita</taxon>
    </lineage>
</organism>